<dbReference type="EC" id="3.1.3.16" evidence="6"/>
<feature type="region of interest" description="Disordered" evidence="22">
    <location>
        <begin position="511"/>
        <end position="531"/>
    </location>
</feature>
<feature type="region of interest" description="Disordered" evidence="22">
    <location>
        <begin position="444"/>
        <end position="472"/>
    </location>
</feature>
<dbReference type="SMART" id="SM00404">
    <property type="entry name" value="PTPc_motif"/>
    <property type="match status" value="1"/>
</dbReference>
<dbReference type="InterPro" id="IPR029023">
    <property type="entry name" value="Tensin_phosphatase"/>
</dbReference>
<dbReference type="SUPFAM" id="SSF52799">
    <property type="entry name" value="(Phosphotyrosine protein) phosphatases II"/>
    <property type="match status" value="1"/>
</dbReference>
<evidence type="ECO:0000256" key="21">
    <source>
        <dbReference type="ARBA" id="ARBA00051341"/>
    </source>
</evidence>
<dbReference type="SMART" id="SM01326">
    <property type="entry name" value="PTEN_C2"/>
    <property type="match status" value="1"/>
</dbReference>
<protein>
    <recommendedName>
        <fullName evidence="14">Phosphatidylinositol 3,4,5-trisphosphate 3-phosphatase and dual-specificity protein phosphatase PTEN</fullName>
        <ecNumber evidence="6">3.1.3.16</ecNumber>
        <ecNumber evidence="5">3.1.3.48</ecNumber>
        <ecNumber evidence="4">3.1.3.67</ecNumber>
    </recommendedName>
    <alternativeName>
        <fullName evidence="18">Inositol polyphosphate 3-phosphatase</fullName>
    </alternativeName>
</protein>
<evidence type="ECO:0000256" key="6">
    <source>
        <dbReference type="ARBA" id="ARBA00013081"/>
    </source>
</evidence>
<dbReference type="GO" id="GO:0050793">
    <property type="term" value="P:regulation of developmental process"/>
    <property type="evidence" value="ECO:0007669"/>
    <property type="project" value="UniProtKB-ARBA"/>
</dbReference>
<evidence type="ECO:0000313" key="27">
    <source>
        <dbReference type="Proteomes" id="UP000008744"/>
    </source>
</evidence>
<evidence type="ECO:0000256" key="8">
    <source>
        <dbReference type="ARBA" id="ARBA00022801"/>
    </source>
</evidence>
<evidence type="ECO:0000256" key="2">
    <source>
        <dbReference type="ARBA" id="ARBA00004496"/>
    </source>
</evidence>
<dbReference type="OrthoDB" id="16692at2759"/>
<keyword evidence="11" id="KW-0966">Cell projection</keyword>
<dbReference type="GO" id="GO:0051896">
    <property type="term" value="P:regulation of phosphatidylinositol 3-kinase/protein kinase B signal transduction"/>
    <property type="evidence" value="ECO:0007669"/>
    <property type="project" value="TreeGrafter"/>
</dbReference>
<evidence type="ECO:0000256" key="11">
    <source>
        <dbReference type="ARBA" id="ARBA00023273"/>
    </source>
</evidence>
<dbReference type="EC" id="3.1.3.67" evidence="4"/>
<dbReference type="SMART" id="SM01301">
    <property type="entry name" value="PTPlike_phytase"/>
    <property type="match status" value="1"/>
</dbReference>
<dbReference type="InterPro" id="IPR051281">
    <property type="entry name" value="Dual-spec_lipid-protein_phosph"/>
</dbReference>
<dbReference type="InterPro" id="IPR003595">
    <property type="entry name" value="Tyr_Pase_cat"/>
</dbReference>
<organism evidence="27">
    <name type="scientific">Drosophila persimilis</name>
    <name type="common">Fruit fly</name>
    <dbReference type="NCBI Taxonomy" id="7234"/>
    <lineage>
        <taxon>Eukaryota</taxon>
        <taxon>Metazoa</taxon>
        <taxon>Ecdysozoa</taxon>
        <taxon>Arthropoda</taxon>
        <taxon>Hexapoda</taxon>
        <taxon>Insecta</taxon>
        <taxon>Pterygota</taxon>
        <taxon>Neoptera</taxon>
        <taxon>Endopterygota</taxon>
        <taxon>Diptera</taxon>
        <taxon>Brachycera</taxon>
        <taxon>Muscomorpha</taxon>
        <taxon>Ephydroidea</taxon>
        <taxon>Drosophilidae</taxon>
        <taxon>Drosophila</taxon>
        <taxon>Sophophora</taxon>
    </lineage>
</organism>
<dbReference type="InterPro" id="IPR000387">
    <property type="entry name" value="Tyr_Pase_dom"/>
</dbReference>
<evidence type="ECO:0000256" key="14">
    <source>
        <dbReference type="ARBA" id="ARBA00034338"/>
    </source>
</evidence>
<dbReference type="Pfam" id="PF10409">
    <property type="entry name" value="PTEN_C2"/>
    <property type="match status" value="1"/>
</dbReference>
<evidence type="ECO:0000256" key="4">
    <source>
        <dbReference type="ARBA" id="ARBA00013015"/>
    </source>
</evidence>
<dbReference type="GO" id="GO:0043491">
    <property type="term" value="P:phosphatidylinositol 3-kinase/protein kinase B signal transduction"/>
    <property type="evidence" value="ECO:0007669"/>
    <property type="project" value="TreeGrafter"/>
</dbReference>
<evidence type="ECO:0000256" key="18">
    <source>
        <dbReference type="ARBA" id="ARBA00044309"/>
    </source>
</evidence>
<dbReference type="PROSITE" id="PS50056">
    <property type="entry name" value="TYR_PHOSPHATASE_2"/>
    <property type="match status" value="1"/>
</dbReference>
<keyword evidence="7" id="KW-0963">Cytoplasm</keyword>
<feature type="region of interest" description="Disordered" evidence="22">
    <location>
        <begin position="370"/>
        <end position="392"/>
    </location>
</feature>
<keyword evidence="9" id="KW-0904">Protein phosphatase</keyword>
<dbReference type="eggNOG" id="KOG2283">
    <property type="taxonomic scope" value="Eukaryota"/>
</dbReference>
<keyword evidence="8" id="KW-0378">Hydrolase</keyword>
<dbReference type="GO" id="GO:0043005">
    <property type="term" value="C:neuron projection"/>
    <property type="evidence" value="ECO:0007669"/>
    <property type="project" value="UniProtKB-SubCell"/>
</dbReference>
<evidence type="ECO:0000256" key="12">
    <source>
        <dbReference type="ARBA" id="ARBA00034256"/>
    </source>
</evidence>
<comment type="catalytic activity">
    <reaction evidence="15">
        <text>1D-myo-inositol 1,3,4,5-tetrakisphosphate + H2O = 1D-myo-inositol 1,4,5-trisphosphate + phosphate</text>
        <dbReference type="Rhea" id="RHEA:77155"/>
        <dbReference type="ChEBI" id="CHEBI:15377"/>
        <dbReference type="ChEBI" id="CHEBI:43474"/>
        <dbReference type="ChEBI" id="CHEBI:57895"/>
        <dbReference type="ChEBI" id="CHEBI:203600"/>
    </reaction>
    <physiologicalReaction direction="left-to-right" evidence="15">
        <dbReference type="Rhea" id="RHEA:77156"/>
    </physiologicalReaction>
</comment>
<feature type="domain" description="Tyrosine specific protein phosphatases" evidence="23">
    <location>
        <begin position="110"/>
        <end position="167"/>
    </location>
</feature>
<feature type="domain" description="Phosphatase tensin-type" evidence="24">
    <location>
        <begin position="21"/>
        <end position="193"/>
    </location>
</feature>
<evidence type="ECO:0000256" key="13">
    <source>
        <dbReference type="ARBA" id="ARBA00034268"/>
    </source>
</evidence>
<keyword evidence="27" id="KW-1185">Reference proteome</keyword>
<dbReference type="InterPro" id="IPR035892">
    <property type="entry name" value="C2_domain_sf"/>
</dbReference>
<dbReference type="PROSITE" id="PS51181">
    <property type="entry name" value="PPASE_TENSIN"/>
    <property type="match status" value="1"/>
</dbReference>
<comment type="similarity">
    <text evidence="3">Belongs to the PTEN phosphatase protein family.</text>
</comment>
<evidence type="ECO:0000259" key="25">
    <source>
        <dbReference type="PROSITE" id="PS51182"/>
    </source>
</evidence>
<dbReference type="HOGENOM" id="CLU_020105_5_1_1"/>
<dbReference type="GO" id="GO:0008285">
    <property type="term" value="P:negative regulation of cell population proliferation"/>
    <property type="evidence" value="ECO:0007669"/>
    <property type="project" value="TreeGrafter"/>
</dbReference>
<sequence>MANTISLMSNVIRNVVSKNRIRYKGERFDLDLTYIYDNIIAMGYPSPDKLERMYRNCQEDVLKFLDEKHGDHYKIYNLCLERIYDSNKFHGRVAIFPFEDHNPPTIELIQKFCKDVDSWLKEDVLNVVAVHCKAGKGRTGTMICAYLLYSGLQKSADEALAWYDEKRTKDGKGVTIPSQRRYVQYFSNLVCSSVPYSKKMFKVCEIRFSESSLLKNLGTVQCKVFVLQDSTTENVKQHRFDFQESCVLNINPSLSVAGDIKFEFEQKSSEKAIFHFWLNTFFVQNSSVCESDGTLLKCTYTLKKSEIDGVHKDRKHKLFSEDFKISILFEGEACFNDETKSKKQPKAALENQDISTKIQYDTTTNLKNVSTASKRKQPNNIPLASNLNNDSTGMDLKKIHTFKPPSITKSNLTTWENGEINITSDTRSINDNKHINYDSYITYKQSSPKDGEEDWESAKSERRPTPEPEPQHVAKTGTILTDWEVPAGAILTDWEVPAGVQFSTAHMDLVKKRTSDSPQHAQRRIKMRKGVDEATDNALLYKETGG</sequence>
<dbReference type="GO" id="GO:0032502">
    <property type="term" value="P:developmental process"/>
    <property type="evidence" value="ECO:0007669"/>
    <property type="project" value="UniProtKB-ARBA"/>
</dbReference>
<comment type="catalytic activity">
    <reaction evidence="17">
        <text>1D-myo-inositol 1,3,4,5,6-pentakisphosphate + H2O = 1D-myo-inositol 1,4,5,6-tetrakisphosphate + phosphate</text>
        <dbReference type="Rhea" id="RHEA:77143"/>
        <dbReference type="ChEBI" id="CHEBI:15377"/>
        <dbReference type="ChEBI" id="CHEBI:43474"/>
        <dbReference type="ChEBI" id="CHEBI:57627"/>
        <dbReference type="ChEBI" id="CHEBI:57733"/>
    </reaction>
    <physiologicalReaction direction="left-to-right" evidence="17">
        <dbReference type="Rhea" id="RHEA:77144"/>
    </physiologicalReaction>
</comment>
<dbReference type="GO" id="GO:0005829">
    <property type="term" value="C:cytosol"/>
    <property type="evidence" value="ECO:0007669"/>
    <property type="project" value="TreeGrafter"/>
</dbReference>
<gene>
    <name evidence="26" type="primary">Dper\GL19174</name>
    <name evidence="26" type="ORF">Dper_GL19174</name>
</gene>
<dbReference type="InterPro" id="IPR016130">
    <property type="entry name" value="Tyr_Pase_AS"/>
</dbReference>
<dbReference type="GO" id="GO:0048870">
    <property type="term" value="P:cell motility"/>
    <property type="evidence" value="ECO:0007669"/>
    <property type="project" value="TreeGrafter"/>
</dbReference>
<dbReference type="CDD" id="cd14509">
    <property type="entry name" value="PTP_PTEN"/>
    <property type="match status" value="1"/>
</dbReference>
<evidence type="ECO:0000256" key="15">
    <source>
        <dbReference type="ARBA" id="ARBA00043734"/>
    </source>
</evidence>
<reference evidence="26 27" key="1">
    <citation type="journal article" date="2007" name="Nature">
        <title>Evolution of genes and genomes on the Drosophila phylogeny.</title>
        <authorList>
            <consortium name="Drosophila 12 Genomes Consortium"/>
            <person name="Clark A.G."/>
            <person name="Eisen M.B."/>
            <person name="Smith D.R."/>
            <person name="Bergman C.M."/>
            <person name="Oliver B."/>
            <person name="Markow T.A."/>
            <person name="Kaufman T.C."/>
            <person name="Kellis M."/>
            <person name="Gelbart W."/>
            <person name="Iyer V.N."/>
            <person name="Pollard D.A."/>
            <person name="Sackton T.B."/>
            <person name="Larracuente A.M."/>
            <person name="Singh N.D."/>
            <person name="Abad J.P."/>
            <person name="Abt D.N."/>
            <person name="Adryan B."/>
            <person name="Aguade M."/>
            <person name="Akashi H."/>
            <person name="Anderson W.W."/>
            <person name="Aquadro C.F."/>
            <person name="Ardell D.H."/>
            <person name="Arguello R."/>
            <person name="Artieri C.G."/>
            <person name="Barbash D.A."/>
            <person name="Barker D."/>
            <person name="Barsanti P."/>
            <person name="Batterham P."/>
            <person name="Batzoglou S."/>
            <person name="Begun D."/>
            <person name="Bhutkar A."/>
            <person name="Blanco E."/>
            <person name="Bosak S.A."/>
            <person name="Bradley R.K."/>
            <person name="Brand A.D."/>
            <person name="Brent M.R."/>
            <person name="Brooks A.N."/>
            <person name="Brown R.H."/>
            <person name="Butlin R.K."/>
            <person name="Caggese C."/>
            <person name="Calvi B.R."/>
            <person name="Bernardo de Carvalho A."/>
            <person name="Caspi A."/>
            <person name="Castrezana S."/>
            <person name="Celniker S.E."/>
            <person name="Chang J.L."/>
            <person name="Chapple C."/>
            <person name="Chatterji S."/>
            <person name="Chinwalla A."/>
            <person name="Civetta A."/>
            <person name="Clifton S.W."/>
            <person name="Comeron J.M."/>
            <person name="Costello J.C."/>
            <person name="Coyne J.A."/>
            <person name="Daub J."/>
            <person name="David R.G."/>
            <person name="Delcher A.L."/>
            <person name="Delehaunty K."/>
            <person name="Do C.B."/>
            <person name="Ebling H."/>
            <person name="Edwards K."/>
            <person name="Eickbush T."/>
            <person name="Evans J.D."/>
            <person name="Filipski A."/>
            <person name="Findeiss S."/>
            <person name="Freyhult E."/>
            <person name="Fulton L."/>
            <person name="Fulton R."/>
            <person name="Garcia A.C."/>
            <person name="Gardiner A."/>
            <person name="Garfield D.A."/>
            <person name="Garvin B.E."/>
            <person name="Gibson G."/>
            <person name="Gilbert D."/>
            <person name="Gnerre S."/>
            <person name="Godfrey J."/>
            <person name="Good R."/>
            <person name="Gotea V."/>
            <person name="Gravely B."/>
            <person name="Greenberg A.J."/>
            <person name="Griffiths-Jones S."/>
            <person name="Gross S."/>
            <person name="Guigo R."/>
            <person name="Gustafson E.A."/>
            <person name="Haerty W."/>
            <person name="Hahn M.W."/>
            <person name="Halligan D.L."/>
            <person name="Halpern A.L."/>
            <person name="Halter G.M."/>
            <person name="Han M.V."/>
            <person name="Heger A."/>
            <person name="Hillier L."/>
            <person name="Hinrichs A.S."/>
            <person name="Holmes I."/>
            <person name="Hoskins R.A."/>
            <person name="Hubisz M.J."/>
            <person name="Hultmark D."/>
            <person name="Huntley M.A."/>
            <person name="Jaffe D.B."/>
            <person name="Jagadeeshan S."/>
            <person name="Jeck W.R."/>
            <person name="Johnson J."/>
            <person name="Jones C.D."/>
            <person name="Jordan W.C."/>
            <person name="Karpen G.H."/>
            <person name="Kataoka E."/>
            <person name="Keightley P.D."/>
            <person name="Kheradpour P."/>
            <person name="Kirkness E.F."/>
            <person name="Koerich L.B."/>
            <person name="Kristiansen K."/>
            <person name="Kudrna D."/>
            <person name="Kulathinal R.J."/>
            <person name="Kumar S."/>
            <person name="Kwok R."/>
            <person name="Lander E."/>
            <person name="Langley C.H."/>
            <person name="Lapoint R."/>
            <person name="Lazzaro B.P."/>
            <person name="Lee S.J."/>
            <person name="Levesque L."/>
            <person name="Li R."/>
            <person name="Lin C.F."/>
            <person name="Lin M.F."/>
            <person name="Lindblad-Toh K."/>
            <person name="Llopart A."/>
            <person name="Long M."/>
            <person name="Low L."/>
            <person name="Lozovsky E."/>
            <person name="Lu J."/>
            <person name="Luo M."/>
            <person name="Machado C.A."/>
            <person name="Makalowski W."/>
            <person name="Marzo M."/>
            <person name="Matsuda M."/>
            <person name="Matzkin L."/>
            <person name="McAllister B."/>
            <person name="McBride C.S."/>
            <person name="McKernan B."/>
            <person name="McKernan K."/>
            <person name="Mendez-Lago M."/>
            <person name="Minx P."/>
            <person name="Mollenhauer M.U."/>
            <person name="Montooth K."/>
            <person name="Mount S.M."/>
            <person name="Mu X."/>
            <person name="Myers E."/>
            <person name="Negre B."/>
            <person name="Newfeld S."/>
            <person name="Nielsen R."/>
            <person name="Noor M.A."/>
            <person name="O'Grady P."/>
            <person name="Pachter L."/>
            <person name="Papaceit M."/>
            <person name="Parisi M.J."/>
            <person name="Parisi M."/>
            <person name="Parts L."/>
            <person name="Pedersen J.S."/>
            <person name="Pesole G."/>
            <person name="Phillippy A.M."/>
            <person name="Ponting C.P."/>
            <person name="Pop M."/>
            <person name="Porcelli D."/>
            <person name="Powell J.R."/>
            <person name="Prohaska S."/>
            <person name="Pruitt K."/>
            <person name="Puig M."/>
            <person name="Quesneville H."/>
            <person name="Ram K.R."/>
            <person name="Rand D."/>
            <person name="Rasmussen M.D."/>
            <person name="Reed L.K."/>
            <person name="Reenan R."/>
            <person name="Reily A."/>
            <person name="Remington K.A."/>
            <person name="Rieger T.T."/>
            <person name="Ritchie M.G."/>
            <person name="Robin C."/>
            <person name="Rogers Y.H."/>
            <person name="Rohde C."/>
            <person name="Rozas J."/>
            <person name="Rubenfield M.J."/>
            <person name="Ruiz A."/>
            <person name="Russo S."/>
            <person name="Salzberg S.L."/>
            <person name="Sanchez-Gracia A."/>
            <person name="Saranga D.J."/>
            <person name="Sato H."/>
            <person name="Schaeffer S.W."/>
            <person name="Schatz M.C."/>
            <person name="Schlenke T."/>
            <person name="Schwartz R."/>
            <person name="Segarra C."/>
            <person name="Singh R.S."/>
            <person name="Sirot L."/>
            <person name="Sirota M."/>
            <person name="Sisneros N.B."/>
            <person name="Smith C.D."/>
            <person name="Smith T.F."/>
            <person name="Spieth J."/>
            <person name="Stage D.E."/>
            <person name="Stark A."/>
            <person name="Stephan W."/>
            <person name="Strausberg R.L."/>
            <person name="Strempel S."/>
            <person name="Sturgill D."/>
            <person name="Sutton G."/>
            <person name="Sutton G.G."/>
            <person name="Tao W."/>
            <person name="Teichmann S."/>
            <person name="Tobari Y.N."/>
            <person name="Tomimura Y."/>
            <person name="Tsolas J.M."/>
            <person name="Valente V.L."/>
            <person name="Venter E."/>
            <person name="Venter J.C."/>
            <person name="Vicario S."/>
            <person name="Vieira F.G."/>
            <person name="Vilella A.J."/>
            <person name="Villasante A."/>
            <person name="Walenz B."/>
            <person name="Wang J."/>
            <person name="Wasserman M."/>
            <person name="Watts T."/>
            <person name="Wilson D."/>
            <person name="Wilson R.K."/>
            <person name="Wing R.A."/>
            <person name="Wolfner M.F."/>
            <person name="Wong A."/>
            <person name="Wong G.K."/>
            <person name="Wu C.I."/>
            <person name="Wu G."/>
            <person name="Yamamoto D."/>
            <person name="Yang H.P."/>
            <person name="Yang S.P."/>
            <person name="Yorke J.A."/>
            <person name="Yoshida K."/>
            <person name="Zdobnov E."/>
            <person name="Zhang P."/>
            <person name="Zhang Y."/>
            <person name="Zimin A.V."/>
            <person name="Baldwin J."/>
            <person name="Abdouelleil A."/>
            <person name="Abdulkadir J."/>
            <person name="Abebe A."/>
            <person name="Abera B."/>
            <person name="Abreu J."/>
            <person name="Acer S.C."/>
            <person name="Aftuck L."/>
            <person name="Alexander A."/>
            <person name="An P."/>
            <person name="Anderson E."/>
            <person name="Anderson S."/>
            <person name="Arachi H."/>
            <person name="Azer M."/>
            <person name="Bachantsang P."/>
            <person name="Barry A."/>
            <person name="Bayul T."/>
            <person name="Berlin A."/>
            <person name="Bessette D."/>
            <person name="Bloom T."/>
            <person name="Blye J."/>
            <person name="Boguslavskiy L."/>
            <person name="Bonnet C."/>
            <person name="Boukhgalter B."/>
            <person name="Bourzgui I."/>
            <person name="Brown A."/>
            <person name="Cahill P."/>
            <person name="Channer S."/>
            <person name="Cheshatsang Y."/>
            <person name="Chuda L."/>
            <person name="Citroen M."/>
            <person name="Collymore A."/>
            <person name="Cooke P."/>
            <person name="Costello M."/>
            <person name="D'Aco K."/>
            <person name="Daza R."/>
            <person name="De Haan G."/>
            <person name="DeGray S."/>
            <person name="DeMaso C."/>
            <person name="Dhargay N."/>
            <person name="Dooley K."/>
            <person name="Dooley E."/>
            <person name="Doricent M."/>
            <person name="Dorje P."/>
            <person name="Dorjee K."/>
            <person name="Dupes A."/>
            <person name="Elong R."/>
            <person name="Falk J."/>
            <person name="Farina A."/>
            <person name="Faro S."/>
            <person name="Ferguson D."/>
            <person name="Fisher S."/>
            <person name="Foley C.D."/>
            <person name="Franke A."/>
            <person name="Friedrich D."/>
            <person name="Gadbois L."/>
            <person name="Gearin G."/>
            <person name="Gearin C.R."/>
            <person name="Giannoukos G."/>
            <person name="Goode T."/>
            <person name="Graham J."/>
            <person name="Grandbois E."/>
            <person name="Grewal S."/>
            <person name="Gyaltsen K."/>
            <person name="Hafez N."/>
            <person name="Hagos B."/>
            <person name="Hall J."/>
            <person name="Henson C."/>
            <person name="Hollinger A."/>
            <person name="Honan T."/>
            <person name="Huard M.D."/>
            <person name="Hughes L."/>
            <person name="Hurhula B."/>
            <person name="Husby M.E."/>
            <person name="Kamat A."/>
            <person name="Kanga B."/>
            <person name="Kashin S."/>
            <person name="Khazanovich D."/>
            <person name="Kisner P."/>
            <person name="Lance K."/>
            <person name="Lara M."/>
            <person name="Lee W."/>
            <person name="Lennon N."/>
            <person name="Letendre F."/>
            <person name="LeVine R."/>
            <person name="Lipovsky A."/>
            <person name="Liu X."/>
            <person name="Liu J."/>
            <person name="Liu S."/>
            <person name="Lokyitsang T."/>
            <person name="Lokyitsang Y."/>
            <person name="Lubonja R."/>
            <person name="Lui A."/>
            <person name="MacDonald P."/>
            <person name="Magnisalis V."/>
            <person name="Maru K."/>
            <person name="Matthews C."/>
            <person name="McCusker W."/>
            <person name="McDonough S."/>
            <person name="Mehta T."/>
            <person name="Meldrim J."/>
            <person name="Meneus L."/>
            <person name="Mihai O."/>
            <person name="Mihalev A."/>
            <person name="Mihova T."/>
            <person name="Mittelman R."/>
            <person name="Mlenga V."/>
            <person name="Montmayeur A."/>
            <person name="Mulrain L."/>
            <person name="Navidi A."/>
            <person name="Naylor J."/>
            <person name="Negash T."/>
            <person name="Nguyen T."/>
            <person name="Nguyen N."/>
            <person name="Nicol R."/>
            <person name="Norbu C."/>
            <person name="Norbu N."/>
            <person name="Novod N."/>
            <person name="O'Neill B."/>
            <person name="Osman S."/>
            <person name="Markiewicz E."/>
            <person name="Oyono O.L."/>
            <person name="Patti C."/>
            <person name="Phunkhang P."/>
            <person name="Pierre F."/>
            <person name="Priest M."/>
            <person name="Raghuraman S."/>
            <person name="Rege F."/>
            <person name="Reyes R."/>
            <person name="Rise C."/>
            <person name="Rogov P."/>
            <person name="Ross K."/>
            <person name="Ryan E."/>
            <person name="Settipalli S."/>
            <person name="Shea T."/>
            <person name="Sherpa N."/>
            <person name="Shi L."/>
            <person name="Shih D."/>
            <person name="Sparrow T."/>
            <person name="Spaulding J."/>
            <person name="Stalker J."/>
            <person name="Stange-Thomann N."/>
            <person name="Stavropoulos S."/>
            <person name="Stone C."/>
            <person name="Strader C."/>
            <person name="Tesfaye S."/>
            <person name="Thomson T."/>
            <person name="Thoulutsang Y."/>
            <person name="Thoulutsang D."/>
            <person name="Topham K."/>
            <person name="Topping I."/>
            <person name="Tsamla T."/>
            <person name="Vassiliev H."/>
            <person name="Vo A."/>
            <person name="Wangchuk T."/>
            <person name="Wangdi T."/>
            <person name="Weiand M."/>
            <person name="Wilkinson J."/>
            <person name="Wilson A."/>
            <person name="Yadav S."/>
            <person name="Young G."/>
            <person name="Yu Q."/>
            <person name="Zembek L."/>
            <person name="Zhong D."/>
            <person name="Zimmer A."/>
            <person name="Zwirko Z."/>
            <person name="Jaffe D.B."/>
            <person name="Alvarez P."/>
            <person name="Brockman W."/>
            <person name="Butler J."/>
            <person name="Chin C."/>
            <person name="Gnerre S."/>
            <person name="Grabherr M."/>
            <person name="Kleber M."/>
            <person name="Mauceli E."/>
            <person name="MacCallum I."/>
        </authorList>
    </citation>
    <scope>NUCLEOTIDE SEQUENCE [LARGE SCALE GENOMIC DNA]</scope>
    <source>
        <strain evidence="27">MSH-3 / Tucson 14011-0111.49</strain>
    </source>
</reference>
<dbReference type="PROSITE" id="PS51182">
    <property type="entry name" value="C2_TENSIN"/>
    <property type="match status" value="1"/>
</dbReference>
<comment type="catalytic activity">
    <reaction evidence="20">
        <text>O-phospho-L-threonyl-[protein] + H2O = L-threonyl-[protein] + phosphate</text>
        <dbReference type="Rhea" id="RHEA:47004"/>
        <dbReference type="Rhea" id="RHEA-COMP:11060"/>
        <dbReference type="Rhea" id="RHEA-COMP:11605"/>
        <dbReference type="ChEBI" id="CHEBI:15377"/>
        <dbReference type="ChEBI" id="CHEBI:30013"/>
        <dbReference type="ChEBI" id="CHEBI:43474"/>
        <dbReference type="ChEBI" id="CHEBI:61977"/>
        <dbReference type="EC" id="3.1.3.16"/>
    </reaction>
    <physiologicalReaction direction="left-to-right" evidence="20">
        <dbReference type="Rhea" id="RHEA:47005"/>
    </physiologicalReaction>
</comment>
<dbReference type="Proteomes" id="UP000008744">
    <property type="component" value="Unassembled WGS sequence"/>
</dbReference>
<evidence type="ECO:0000256" key="10">
    <source>
        <dbReference type="ARBA" id="ARBA00023098"/>
    </source>
</evidence>
<dbReference type="EMBL" id="CH479180">
    <property type="protein sequence ID" value="EDW28399.1"/>
    <property type="molecule type" value="Genomic_DNA"/>
</dbReference>
<comment type="catalytic activity">
    <reaction evidence="19">
        <text>O-phospho-L-seryl-[protein] + H2O = L-seryl-[protein] + phosphate</text>
        <dbReference type="Rhea" id="RHEA:20629"/>
        <dbReference type="Rhea" id="RHEA-COMP:9863"/>
        <dbReference type="Rhea" id="RHEA-COMP:11604"/>
        <dbReference type="ChEBI" id="CHEBI:15377"/>
        <dbReference type="ChEBI" id="CHEBI:29999"/>
        <dbReference type="ChEBI" id="CHEBI:43474"/>
        <dbReference type="ChEBI" id="CHEBI:83421"/>
        <dbReference type="EC" id="3.1.3.16"/>
    </reaction>
    <physiologicalReaction direction="left-to-right" evidence="19">
        <dbReference type="Rhea" id="RHEA:20630"/>
    </physiologicalReaction>
</comment>
<dbReference type="GO" id="GO:0046856">
    <property type="term" value="P:phosphatidylinositol dephosphorylation"/>
    <property type="evidence" value="ECO:0007669"/>
    <property type="project" value="TreeGrafter"/>
</dbReference>
<name>B4G7J9_DROPE</name>
<comment type="subcellular location">
    <subcellularLocation>
        <location evidence="1">Cell projection</location>
        <location evidence="1">Neuron projection</location>
    </subcellularLocation>
    <subcellularLocation>
        <location evidence="2">Cytoplasm</location>
    </subcellularLocation>
</comment>
<dbReference type="PANTHER" id="PTHR12305">
    <property type="entry name" value="PHOSPHATASE WITH HOMOLOGY TO TENSIN"/>
    <property type="match status" value="1"/>
</dbReference>
<evidence type="ECO:0000259" key="24">
    <source>
        <dbReference type="PROSITE" id="PS51181"/>
    </source>
</evidence>
<evidence type="ECO:0000259" key="23">
    <source>
        <dbReference type="PROSITE" id="PS50056"/>
    </source>
</evidence>
<dbReference type="OMA" id="CKKFKQR"/>
<dbReference type="FunFam" id="3.90.190.10:FF:000029">
    <property type="entry name" value="Phosphatidylinositol 3,4,5-trisphosphate 3-phosphatase and dual-specificity protein phosphatase PTEN"/>
    <property type="match status" value="1"/>
</dbReference>
<dbReference type="STRING" id="7234.B4G7J9"/>
<dbReference type="Pfam" id="PF22784">
    <property type="entry name" value="PTP-SAK"/>
    <property type="match status" value="1"/>
</dbReference>
<dbReference type="InterPro" id="IPR029021">
    <property type="entry name" value="Prot-tyrosine_phosphatase-like"/>
</dbReference>
<accession>B4G7J9</accession>
<dbReference type="InterPro" id="IPR057023">
    <property type="entry name" value="PTP-SAK"/>
</dbReference>
<dbReference type="AlphaFoldDB" id="B4G7J9"/>
<evidence type="ECO:0000256" key="7">
    <source>
        <dbReference type="ARBA" id="ARBA00022490"/>
    </source>
</evidence>
<proteinExistence type="inferred from homology"/>
<comment type="catalytic activity">
    <reaction evidence="12">
        <text>1,2-dihexadecanoyl-sn-glycero-3-phospho-(1D-myo-inositol-3,4,5-trisphosphate) + H2O = 1,2-dihexadecanoyl-sn-glycero-3-phospho-(1D-myo-inositol-4,5-bisphosphate) + phosphate</text>
        <dbReference type="Rhea" id="RHEA:43560"/>
        <dbReference type="ChEBI" id="CHEBI:15377"/>
        <dbReference type="ChEBI" id="CHEBI:43474"/>
        <dbReference type="ChEBI" id="CHEBI:83420"/>
        <dbReference type="ChEBI" id="CHEBI:83423"/>
    </reaction>
    <physiologicalReaction direction="left-to-right" evidence="12">
        <dbReference type="Rhea" id="RHEA:43561"/>
    </physiologicalReaction>
</comment>
<evidence type="ECO:0000256" key="20">
    <source>
        <dbReference type="ARBA" id="ARBA00048832"/>
    </source>
</evidence>
<dbReference type="EC" id="3.1.3.48" evidence="5"/>
<comment type="catalytic activity">
    <reaction evidence="13">
        <text>1,2-dioctanoyl-sn-glycero-3-phospho-(1D-myo-inositol-3,4,5-trisphosphate) + H2O = 1,2-dioctanoyl-sn-glycero-3-phospho-(1D-myo-inositol-4,5-bisphosphate) + phosphate</text>
        <dbReference type="Rhea" id="RHEA:43552"/>
        <dbReference type="ChEBI" id="CHEBI:15377"/>
        <dbReference type="ChEBI" id="CHEBI:43474"/>
        <dbReference type="ChEBI" id="CHEBI:83416"/>
        <dbReference type="ChEBI" id="CHEBI:83419"/>
    </reaction>
    <physiologicalReaction direction="left-to-right" evidence="13">
        <dbReference type="Rhea" id="RHEA:43553"/>
    </physiologicalReaction>
</comment>
<feature type="compositionally biased region" description="Basic and acidic residues" evidence="22">
    <location>
        <begin position="456"/>
        <end position="472"/>
    </location>
</feature>
<evidence type="ECO:0000256" key="1">
    <source>
        <dbReference type="ARBA" id="ARBA00004487"/>
    </source>
</evidence>
<dbReference type="GO" id="GO:0016314">
    <property type="term" value="F:phosphatidylinositol-3,4,5-trisphosphate 3-phosphatase activity"/>
    <property type="evidence" value="ECO:0007669"/>
    <property type="project" value="UniProtKB-EC"/>
</dbReference>
<dbReference type="Gene3D" id="2.60.40.1110">
    <property type="match status" value="1"/>
</dbReference>
<dbReference type="InterPro" id="IPR014020">
    <property type="entry name" value="Tensin_C2-dom"/>
</dbReference>
<comment type="catalytic activity">
    <reaction evidence="21">
        <text>O-phospho-L-tyrosyl-[protein] + H2O = L-tyrosyl-[protein] + phosphate</text>
        <dbReference type="Rhea" id="RHEA:10684"/>
        <dbReference type="Rhea" id="RHEA-COMP:10136"/>
        <dbReference type="Rhea" id="RHEA-COMP:20101"/>
        <dbReference type="ChEBI" id="CHEBI:15377"/>
        <dbReference type="ChEBI" id="CHEBI:43474"/>
        <dbReference type="ChEBI" id="CHEBI:46858"/>
        <dbReference type="ChEBI" id="CHEBI:61978"/>
        <dbReference type="EC" id="3.1.3.48"/>
    </reaction>
    <physiologicalReaction direction="left-to-right" evidence="21">
        <dbReference type="Rhea" id="RHEA:10685"/>
    </physiologicalReaction>
</comment>
<dbReference type="GO" id="GO:0005886">
    <property type="term" value="C:plasma membrane"/>
    <property type="evidence" value="ECO:0007669"/>
    <property type="project" value="TreeGrafter"/>
</dbReference>
<evidence type="ECO:0000256" key="17">
    <source>
        <dbReference type="ARBA" id="ARBA00043762"/>
    </source>
</evidence>
<keyword evidence="10" id="KW-0443">Lipid metabolism</keyword>
<dbReference type="PROSITE" id="PS00383">
    <property type="entry name" value="TYR_PHOSPHATASE_1"/>
    <property type="match status" value="1"/>
</dbReference>
<evidence type="ECO:0000313" key="26">
    <source>
        <dbReference type="EMBL" id="EDW28399.1"/>
    </source>
</evidence>
<evidence type="ECO:0000256" key="19">
    <source>
        <dbReference type="ARBA" id="ARBA00047986"/>
    </source>
</evidence>
<dbReference type="PANTHER" id="PTHR12305:SF81">
    <property type="entry name" value="PHOSPHATIDYLINOSITOL 3,4,5-TRISPHOSPHATE 3-PHOSPHATASE AND DUAL-SPECIFICITY PROTEIN PHOSPHATASE PTEN"/>
    <property type="match status" value="1"/>
</dbReference>
<evidence type="ECO:0000256" key="9">
    <source>
        <dbReference type="ARBA" id="ARBA00022912"/>
    </source>
</evidence>
<dbReference type="PhylomeDB" id="B4G7J9"/>
<dbReference type="GO" id="GO:0004722">
    <property type="term" value="F:protein serine/threonine phosphatase activity"/>
    <property type="evidence" value="ECO:0007669"/>
    <property type="project" value="UniProtKB-EC"/>
</dbReference>
<evidence type="ECO:0000256" key="3">
    <source>
        <dbReference type="ARBA" id="ARBA00007881"/>
    </source>
</evidence>
<dbReference type="SUPFAM" id="SSF49562">
    <property type="entry name" value="C2 domain (Calcium/lipid-binding domain, CaLB)"/>
    <property type="match status" value="1"/>
</dbReference>
<dbReference type="Gene3D" id="3.90.190.10">
    <property type="entry name" value="Protein tyrosine phosphatase superfamily"/>
    <property type="match status" value="1"/>
</dbReference>
<feature type="domain" description="C2 tensin-type" evidence="25">
    <location>
        <begin position="181"/>
        <end position="332"/>
    </location>
</feature>
<dbReference type="InterPro" id="IPR045101">
    <property type="entry name" value="PTP_PTEN"/>
</dbReference>
<evidence type="ECO:0000256" key="22">
    <source>
        <dbReference type="SAM" id="MobiDB-lite"/>
    </source>
</evidence>
<comment type="catalytic activity">
    <reaction evidence="16">
        <text>a 1,2-diacyl-sn-glycero-3-phospho-(1D-myo-inositol-3,4,5-trisphosphate) + H2O = a 1,2-diacyl-sn-glycero-3-phospho-(1D-myo-inositol-4,5-bisphosphate) + phosphate</text>
        <dbReference type="Rhea" id="RHEA:25017"/>
        <dbReference type="ChEBI" id="CHEBI:15377"/>
        <dbReference type="ChEBI" id="CHEBI:43474"/>
        <dbReference type="ChEBI" id="CHEBI:57836"/>
        <dbReference type="ChEBI" id="CHEBI:58456"/>
        <dbReference type="EC" id="3.1.3.67"/>
    </reaction>
    <physiologicalReaction direction="left-to-right" evidence="16">
        <dbReference type="Rhea" id="RHEA:25018"/>
    </physiologicalReaction>
</comment>
<evidence type="ECO:0000256" key="16">
    <source>
        <dbReference type="ARBA" id="ARBA00043760"/>
    </source>
</evidence>
<dbReference type="GO" id="GO:0005634">
    <property type="term" value="C:nucleus"/>
    <property type="evidence" value="ECO:0007669"/>
    <property type="project" value="TreeGrafter"/>
</dbReference>
<evidence type="ECO:0000256" key="5">
    <source>
        <dbReference type="ARBA" id="ARBA00013064"/>
    </source>
</evidence>
<dbReference type="GO" id="GO:0004725">
    <property type="term" value="F:protein tyrosine phosphatase activity"/>
    <property type="evidence" value="ECO:0007669"/>
    <property type="project" value="UniProtKB-EC"/>
</dbReference>